<evidence type="ECO:0000313" key="1">
    <source>
        <dbReference type="EMBL" id="RMI02042.1"/>
    </source>
</evidence>
<dbReference type="Gene3D" id="3.40.50.1000">
    <property type="entry name" value="HAD superfamily/HAD-like"/>
    <property type="match status" value="2"/>
</dbReference>
<sequence>MTHAGLLGSDIPLAERYDLALVDLDGVAYRGHEPIDGAAAGLAGARAAGMRLVFVTNNASREPGSVADQLTSLDIPTEPGDVLTAAQACAALLATRLSPGDKVLVVGGAGLLTAVREAGFEVVSSADDAPVAVAQGFAPELGWAQLAEAAYAVSRGAWFVASNLDLSLPTARGFAPGNGALVGAVRAATGVVPDSAGKPASTMYEIAVERHGAREALVVGDRLDTDLAGARSGGFAGLHVLTGVSTARDDVLAPAGLRPHFVAADLGGLLVPHAAPVPGAEGWWTCGDAAARVVDGRLDLGGVDVDPGAASVDLVRAACAAAWSAVDAGEELDASSVPEIHVTRSEATGVGAGR</sequence>
<organism evidence="1 2">
    <name type="scientific">Cellulomonas triticagri</name>
    <dbReference type="NCBI Taxonomy" id="2483352"/>
    <lineage>
        <taxon>Bacteria</taxon>
        <taxon>Bacillati</taxon>
        <taxon>Actinomycetota</taxon>
        <taxon>Actinomycetes</taxon>
        <taxon>Micrococcales</taxon>
        <taxon>Cellulomonadaceae</taxon>
        <taxon>Cellulomonas</taxon>
    </lineage>
</organism>
<dbReference type="EMBL" id="RFFI01000226">
    <property type="protein sequence ID" value="RMI02042.1"/>
    <property type="molecule type" value="Genomic_DNA"/>
</dbReference>
<dbReference type="Pfam" id="PF13344">
    <property type="entry name" value="Hydrolase_6"/>
    <property type="match status" value="1"/>
</dbReference>
<dbReference type="PANTHER" id="PTHR19288">
    <property type="entry name" value="4-NITROPHENYLPHOSPHATASE-RELATED"/>
    <property type="match status" value="1"/>
</dbReference>
<evidence type="ECO:0000313" key="2">
    <source>
        <dbReference type="Proteomes" id="UP000269289"/>
    </source>
</evidence>
<dbReference type="AlphaFoldDB" id="A0A3M2IJM5"/>
<dbReference type="GO" id="GO:0005737">
    <property type="term" value="C:cytoplasm"/>
    <property type="evidence" value="ECO:0007669"/>
    <property type="project" value="TreeGrafter"/>
</dbReference>
<keyword evidence="2" id="KW-1185">Reference proteome</keyword>
<reference evidence="1 2" key="1">
    <citation type="submission" date="2018-10" db="EMBL/GenBank/DDBJ databases">
        <title>Isolation, diversity and antifungal activity of actinobacteria from wheat.</title>
        <authorList>
            <person name="Han C."/>
        </authorList>
    </citation>
    <scope>NUCLEOTIDE SEQUENCE [LARGE SCALE GENOMIC DNA]</scope>
    <source>
        <strain evidence="1 2">NEAU-YY56</strain>
    </source>
</reference>
<dbReference type="InterPro" id="IPR006357">
    <property type="entry name" value="HAD-SF_hydro_IIA"/>
</dbReference>
<dbReference type="InterPro" id="IPR036412">
    <property type="entry name" value="HAD-like_sf"/>
</dbReference>
<comment type="caution">
    <text evidence="1">The sequence shown here is derived from an EMBL/GenBank/DDBJ whole genome shotgun (WGS) entry which is preliminary data.</text>
</comment>
<gene>
    <name evidence="1" type="ORF">EBM89_20355</name>
</gene>
<dbReference type="SUPFAM" id="SSF56784">
    <property type="entry name" value="HAD-like"/>
    <property type="match status" value="1"/>
</dbReference>
<dbReference type="PANTHER" id="PTHR19288:SF95">
    <property type="entry name" value="D-GLYCEROL 3-PHOSPHATE PHOSPHATASE"/>
    <property type="match status" value="1"/>
</dbReference>
<keyword evidence="1" id="KW-0378">Hydrolase</keyword>
<proteinExistence type="predicted"/>
<dbReference type="OrthoDB" id="3400930at2"/>
<accession>A0A3M2IJM5</accession>
<dbReference type="Pfam" id="PF13242">
    <property type="entry name" value="Hydrolase_like"/>
    <property type="match status" value="1"/>
</dbReference>
<dbReference type="RefSeq" id="WP_122151379.1">
    <property type="nucleotide sequence ID" value="NZ_RFFI01000226.1"/>
</dbReference>
<dbReference type="NCBIfam" id="TIGR01460">
    <property type="entry name" value="HAD-SF-IIA"/>
    <property type="match status" value="1"/>
</dbReference>
<dbReference type="InterPro" id="IPR023214">
    <property type="entry name" value="HAD_sf"/>
</dbReference>
<name>A0A3M2IJM5_9CELL</name>
<dbReference type="GO" id="GO:0016791">
    <property type="term" value="F:phosphatase activity"/>
    <property type="evidence" value="ECO:0007669"/>
    <property type="project" value="TreeGrafter"/>
</dbReference>
<dbReference type="Proteomes" id="UP000269289">
    <property type="component" value="Unassembled WGS sequence"/>
</dbReference>
<protein>
    <submittedName>
        <fullName evidence="1">HAD-IIA family hydrolase</fullName>
    </submittedName>
</protein>